<dbReference type="GO" id="GO:0000932">
    <property type="term" value="C:P-body"/>
    <property type="evidence" value="ECO:0007669"/>
    <property type="project" value="TreeGrafter"/>
</dbReference>
<name>A0A8H3GAJ8_9LECA</name>
<protein>
    <recommendedName>
        <fullName evidence="7">PAN2-PAN3 deadenylation complex subunit PAN3</fullName>
    </recommendedName>
    <alternativeName>
        <fullName evidence="7">PAB1P-dependent poly(A)-specific ribonuclease</fullName>
    </alternativeName>
    <alternativeName>
        <fullName evidence="7">Poly(A)-nuclease deadenylation complex subunit 3</fullName>
        <shortName evidence="7">PAN deadenylation complex subunit 3</shortName>
    </alternativeName>
</protein>
<dbReference type="InterPro" id="IPR030844">
    <property type="entry name" value="PAN3"/>
</dbReference>
<keyword evidence="5 7" id="KW-0067">ATP-binding</keyword>
<dbReference type="HAMAP" id="MF_03181">
    <property type="entry name" value="PAN3"/>
    <property type="match status" value="1"/>
</dbReference>
<dbReference type="Pfam" id="PF18101">
    <property type="entry name" value="Pan3_CK"/>
    <property type="match status" value="1"/>
</dbReference>
<dbReference type="PANTHER" id="PTHR12272">
    <property type="entry name" value="DEADENYLATION COMPLEX SUBUNIT PAN3"/>
    <property type="match status" value="1"/>
</dbReference>
<organism evidence="10 11">
    <name type="scientific">Heterodermia speciosa</name>
    <dbReference type="NCBI Taxonomy" id="116794"/>
    <lineage>
        <taxon>Eukaryota</taxon>
        <taxon>Fungi</taxon>
        <taxon>Dikarya</taxon>
        <taxon>Ascomycota</taxon>
        <taxon>Pezizomycotina</taxon>
        <taxon>Lecanoromycetes</taxon>
        <taxon>OSLEUM clade</taxon>
        <taxon>Lecanoromycetidae</taxon>
        <taxon>Caliciales</taxon>
        <taxon>Physciaceae</taxon>
        <taxon>Heterodermia</taxon>
    </lineage>
</organism>
<evidence type="ECO:0000256" key="6">
    <source>
        <dbReference type="ARBA" id="ARBA00023054"/>
    </source>
</evidence>
<keyword evidence="4 7" id="KW-0547">Nucleotide-binding</keyword>
<accession>A0A8H3GAJ8</accession>
<feature type="binding site" evidence="7">
    <location>
        <begin position="370"/>
        <end position="371"/>
    </location>
    <ligand>
        <name>ATP</name>
        <dbReference type="ChEBI" id="CHEBI:30616"/>
    </ligand>
</feature>
<evidence type="ECO:0000256" key="4">
    <source>
        <dbReference type="ARBA" id="ARBA00022741"/>
    </source>
</evidence>
<feature type="region of interest" description="Knob domain" evidence="7">
    <location>
        <begin position="512"/>
        <end position="605"/>
    </location>
</feature>
<feature type="coiled-coil region" evidence="7">
    <location>
        <begin position="473"/>
        <end position="511"/>
    </location>
</feature>
<dbReference type="GO" id="GO:0000289">
    <property type="term" value="P:nuclear-transcribed mRNA poly(A) tail shortening"/>
    <property type="evidence" value="ECO:0007669"/>
    <property type="project" value="UniProtKB-UniRule"/>
</dbReference>
<comment type="similarity">
    <text evidence="7">Belongs to the protein kinase superfamily. PAN3 family.</text>
</comment>
<dbReference type="GO" id="GO:0031251">
    <property type="term" value="C:PAN complex"/>
    <property type="evidence" value="ECO:0007669"/>
    <property type="project" value="UniProtKB-UniRule"/>
</dbReference>
<feature type="domain" description="Pan3 C-terminal knob" evidence="9">
    <location>
        <begin position="466"/>
        <end position="601"/>
    </location>
</feature>
<evidence type="ECO:0000256" key="8">
    <source>
        <dbReference type="SAM" id="MobiDB-lite"/>
    </source>
</evidence>
<keyword evidence="2 7" id="KW-0963">Cytoplasm</keyword>
<comment type="caution">
    <text evidence="7">Lacks conserved residue(s) required for the propagation of feature annotation.</text>
</comment>
<dbReference type="OrthoDB" id="204958at2759"/>
<comment type="domain">
    <text evidence="7">The pseudokinase domain, the coiled-coil (CC), and C-terminal knob domain (CK) form a structural unit (PKC) that forms an extensive high-affinity interaction surface for PAN2.</text>
</comment>
<comment type="subcellular location">
    <subcellularLocation>
        <location evidence="1 7">Cytoplasm</location>
    </subcellularLocation>
</comment>
<reference evidence="10" key="1">
    <citation type="submission" date="2021-03" db="EMBL/GenBank/DDBJ databases">
        <authorList>
            <person name="Tagirdzhanova G."/>
        </authorList>
    </citation>
    <scope>NUCLEOTIDE SEQUENCE</scope>
</reference>
<dbReference type="Gene3D" id="1.10.510.10">
    <property type="entry name" value="Transferase(Phosphotransferase) domain 1"/>
    <property type="match status" value="1"/>
</dbReference>
<feature type="region of interest" description="Disordered" evidence="8">
    <location>
        <begin position="35"/>
        <end position="56"/>
    </location>
</feature>
<keyword evidence="3 7" id="KW-0507">mRNA processing</keyword>
<comment type="subunit">
    <text evidence="7">Homodimer. Forms a heterotrimer with a catalytic subunit PAN2 to form the poly(A)-nuclease (PAN) deadenylation complex. Interacts (via PAM-2 motif) with poly(A)-binding protein PAB1 (via PABC domain), conferring substrate specificity of the enzyme complex.</text>
</comment>
<comment type="domain">
    <text evidence="7">The N-terminal zinc finger binds to poly(A) RNA.</text>
</comment>
<evidence type="ECO:0000313" key="10">
    <source>
        <dbReference type="EMBL" id="CAF9937919.1"/>
    </source>
</evidence>
<dbReference type="InterPro" id="IPR041332">
    <property type="entry name" value="Pan3_CK"/>
</dbReference>
<sequence>MAFSHAYLNASSIKTRLNVDSPSFTPSALAVNGSSQPVKSLGLSPKAANAAPFRPKSSAAVSSIPASAVKAKPYNPSTPDWIGQPDVPEFVPQNYNASQSLKADRRLNFPHSNPLIEQFAPDSPALNSLDHTAQPAQINPYAQETNGFGASPYFQGTTSYSQPLQHHLYAPQGPYRDMQANQRMAKDFFIDENLRRFMQKRSEATLKTFSNVPLPDVEQFHTLVNLDFSDSKSERLLGYPSWLYKAVSGSDGNYYCLRRLEGFKSTNQTHHDVISVQQNWRRVRNGNVVSVHLAFTNSRFNGPSLFFVTDYHPCSETLAQKHFGGPSRNSRPHSAPPITEQLMWSYLVQIANALRAIHDAGLAAKVIDASKVILTGENHLRLNGCAVLDVVNGQDGTSITQHQTRDLYLFGALLLALGTNNASTTTLRGSQPKALEMFRRNYTPRLCSSLGWLLDHGSSNTEPISIFLPTIAAEVFTNFDAMSHAQDNLYSVLNQELENGRAFRNMAKINIILDRPEYEHEAAWSRHGSRYILLLARDHIFHQVDANGRAVENLAHILGCLNRLDAGIDERITLTSRDNSTVCIVTWKEIKGCLESAWSDLFGRR</sequence>
<evidence type="ECO:0000256" key="1">
    <source>
        <dbReference type="ARBA" id="ARBA00004496"/>
    </source>
</evidence>
<evidence type="ECO:0000313" key="11">
    <source>
        <dbReference type="Proteomes" id="UP000664521"/>
    </source>
</evidence>
<dbReference type="AlphaFoldDB" id="A0A8H3GAJ8"/>
<dbReference type="Proteomes" id="UP000664521">
    <property type="component" value="Unassembled WGS sequence"/>
</dbReference>
<comment type="domain">
    <text evidence="7">Contains a pseudokinase domain. The protein kinase domain is predicted to be catalytically inactive because some of the residues important for catalytic activity are substituted and it lacks the equivalent of the binding site for a peptide substrate. However, it has retained an ATP-binding site and ATP-binding is required for mRNA degradation, stimulating the activity of the PAN2 nuclease in vitro. The nucleotide-binding site is juxtaposed to the RNase active site of PAN2 in the complex and may actually bind nucleosides of a poly(A) RNA rather than ATP, feeding the poly(A)-tail to the active site of the deadenylase and thus increasing the efficiency with which this distributive enzyme degrades oligo(A) RNAs.</text>
</comment>
<comment type="caution">
    <text evidence="10">The sequence shown here is derived from an EMBL/GenBank/DDBJ whole genome shotgun (WGS) entry which is preliminary data.</text>
</comment>
<keyword evidence="6 7" id="KW-0175">Coiled coil</keyword>
<dbReference type="GO" id="GO:0008143">
    <property type="term" value="F:poly(A) binding"/>
    <property type="evidence" value="ECO:0007669"/>
    <property type="project" value="TreeGrafter"/>
</dbReference>
<proteinExistence type="inferred from homology"/>
<dbReference type="InterPro" id="IPR011009">
    <property type="entry name" value="Kinase-like_dom_sf"/>
</dbReference>
<feature type="binding site" evidence="7">
    <location>
        <position position="258"/>
    </location>
    <ligand>
        <name>ATP</name>
        <dbReference type="ChEBI" id="CHEBI:30616"/>
    </ligand>
</feature>
<dbReference type="EMBL" id="CAJPDS010000106">
    <property type="protein sequence ID" value="CAF9937919.1"/>
    <property type="molecule type" value="Genomic_DNA"/>
</dbReference>
<evidence type="ECO:0000256" key="7">
    <source>
        <dbReference type="HAMAP-Rule" id="MF_03181"/>
    </source>
</evidence>
<evidence type="ECO:0000256" key="5">
    <source>
        <dbReference type="ARBA" id="ARBA00022840"/>
    </source>
</evidence>
<dbReference type="GO" id="GO:0005524">
    <property type="term" value="F:ATP binding"/>
    <property type="evidence" value="ECO:0007669"/>
    <property type="project" value="UniProtKB-UniRule"/>
</dbReference>
<dbReference type="GO" id="GO:0006397">
    <property type="term" value="P:mRNA processing"/>
    <property type="evidence" value="ECO:0007669"/>
    <property type="project" value="UniProtKB-KW"/>
</dbReference>
<evidence type="ECO:0000256" key="3">
    <source>
        <dbReference type="ARBA" id="ARBA00022664"/>
    </source>
</evidence>
<comment type="function">
    <text evidence="7">Regulatory subunit of the poly(A)-nuclease (PAN) deadenylation complex, one of two cytoplasmic mRNA deadenylases involved in mRNA turnover. PAN specifically shortens poly(A) tails of RNA and the activity is stimulated by poly(A)-binding protein PAB1. PAN deadenylation is followed by rapid degradation of the shortened mRNA tails by the CCR4-NOT complex. Deadenylated mRNAs are then degraded by two alternative mechanisms, namely exosome-mediated 3'-5' exonucleolytic degradation, or deadenlyation-dependent mRNA decaping and subsequent 5'-3' exonucleolytic degradation by XRN1. May also be involved in post-transcriptional maturation of mRNA poly(A) tails. PAN3 acts as a positive regulator for PAN activity, recruiting the catalytic subunit PAN2 to mRNA via its interaction with RNA and with PAB1.</text>
</comment>
<feature type="binding site" evidence="7">
    <location>
        <begin position="310"/>
        <end position="317"/>
    </location>
    <ligand>
        <name>ATP</name>
        <dbReference type="ChEBI" id="CHEBI:30616"/>
    </ligand>
</feature>
<evidence type="ECO:0000256" key="2">
    <source>
        <dbReference type="ARBA" id="ARBA00022490"/>
    </source>
</evidence>
<evidence type="ECO:0000259" key="9">
    <source>
        <dbReference type="Pfam" id="PF18101"/>
    </source>
</evidence>
<keyword evidence="11" id="KW-1185">Reference proteome</keyword>
<dbReference type="Gene3D" id="1.20.5.5160">
    <property type="match status" value="1"/>
</dbReference>
<dbReference type="Gene3D" id="1.10.287.3700">
    <property type="match status" value="1"/>
</dbReference>
<gene>
    <name evidence="7 10" type="primary">PAN3</name>
    <name evidence="10" type="ORF">HETSPECPRED_000708</name>
</gene>
<dbReference type="PANTHER" id="PTHR12272:SF11">
    <property type="entry name" value="PAN2-PAN3 DEADENYLATION COMPLEX SUBUNIT PAN3"/>
    <property type="match status" value="1"/>
</dbReference>
<dbReference type="SUPFAM" id="SSF56112">
    <property type="entry name" value="Protein kinase-like (PK-like)"/>
    <property type="match status" value="1"/>
</dbReference>